<dbReference type="RefSeq" id="WP_085805938.1">
    <property type="nucleotide sequence ID" value="NZ_FWFX01000006.1"/>
</dbReference>
<accession>A0A1X6Z9D7</accession>
<organism evidence="3 4">
    <name type="scientific">Roseovarius albus</name>
    <dbReference type="NCBI Taxonomy" id="1247867"/>
    <lineage>
        <taxon>Bacteria</taxon>
        <taxon>Pseudomonadati</taxon>
        <taxon>Pseudomonadota</taxon>
        <taxon>Alphaproteobacteria</taxon>
        <taxon>Rhodobacterales</taxon>
        <taxon>Roseobacteraceae</taxon>
        <taxon>Roseovarius</taxon>
    </lineage>
</organism>
<feature type="domain" description="SCP" evidence="2">
    <location>
        <begin position="12"/>
        <end position="142"/>
    </location>
</feature>
<evidence type="ECO:0000259" key="2">
    <source>
        <dbReference type="Pfam" id="PF00188"/>
    </source>
</evidence>
<dbReference type="OrthoDB" id="419320at2"/>
<dbReference type="PANTHER" id="PTHR31157:SF1">
    <property type="entry name" value="SCP DOMAIN-CONTAINING PROTEIN"/>
    <property type="match status" value="1"/>
</dbReference>
<dbReference type="InterPro" id="IPR014044">
    <property type="entry name" value="CAP_dom"/>
</dbReference>
<feature type="compositionally biased region" description="Acidic residues" evidence="1">
    <location>
        <begin position="188"/>
        <end position="248"/>
    </location>
</feature>
<feature type="compositionally biased region" description="Acidic residues" evidence="1">
    <location>
        <begin position="255"/>
        <end position="266"/>
    </location>
</feature>
<evidence type="ECO:0000256" key="1">
    <source>
        <dbReference type="SAM" id="MobiDB-lite"/>
    </source>
</evidence>
<dbReference type="Proteomes" id="UP000193061">
    <property type="component" value="Unassembled WGS sequence"/>
</dbReference>
<feature type="region of interest" description="Disordered" evidence="1">
    <location>
        <begin position="188"/>
        <end position="266"/>
    </location>
</feature>
<name>A0A1X6Z9D7_9RHOB</name>
<protein>
    <submittedName>
        <fullName evidence="3">Cysteine-rich secretory protein family protein</fullName>
    </submittedName>
</protein>
<dbReference type="EMBL" id="FWFX01000006">
    <property type="protein sequence ID" value="SLN44159.1"/>
    <property type="molecule type" value="Genomic_DNA"/>
</dbReference>
<dbReference type="Pfam" id="PF00188">
    <property type="entry name" value="CAP"/>
    <property type="match status" value="1"/>
</dbReference>
<reference evidence="3 4" key="1">
    <citation type="submission" date="2017-03" db="EMBL/GenBank/DDBJ databases">
        <authorList>
            <person name="Afonso C.L."/>
            <person name="Miller P.J."/>
            <person name="Scott M.A."/>
            <person name="Spackman E."/>
            <person name="Goraichik I."/>
            <person name="Dimitrov K.M."/>
            <person name="Suarez D.L."/>
            <person name="Swayne D.E."/>
        </authorList>
    </citation>
    <scope>NUCLEOTIDE SEQUENCE [LARGE SCALE GENOMIC DNA]</scope>
    <source>
        <strain evidence="3 4">CECT 7450</strain>
    </source>
</reference>
<dbReference type="InterPro" id="IPR035940">
    <property type="entry name" value="CAP_sf"/>
</dbReference>
<keyword evidence="4" id="KW-1185">Reference proteome</keyword>
<evidence type="ECO:0000313" key="3">
    <source>
        <dbReference type="EMBL" id="SLN44159.1"/>
    </source>
</evidence>
<proteinExistence type="predicted"/>
<sequence length="365" mass="40248">MSQANALEVLMLGLINKERAAIGLAPLRFNGDLNEASEDHSDWMLDKDEFSHTGEGGSSAGDRIVSAGYVLEGNWTWGENIGWQSERGAPGLEDDVRDIHESLMNSPGHRANILNPDYEEIGIGIERGDFRGFDGVMITQNFGTTDATSVEEPAEPEAPVIPEPEVPVVDNDEVPQEDVVDEDPVIVAELPEDETPTDENVPLEDEVPEEEDVPDVVELPDEEPEVMEPEEEVPVAENDPEPESDPEPETPVVEGPEDNGPMDDLPEQEEFAFDLDAFLTDLGNRIEALIEERFRLAFGDNDNFWFTAQDEEPGVFEEDDFMLVDINQGGGDVVDTGNGGCDDYQFSMDCCWNAFDISSPWETAA</sequence>
<dbReference type="CDD" id="cd05379">
    <property type="entry name" value="CAP_bacterial"/>
    <property type="match status" value="1"/>
</dbReference>
<dbReference type="SUPFAM" id="SSF55797">
    <property type="entry name" value="PR-1-like"/>
    <property type="match status" value="1"/>
</dbReference>
<dbReference type="AlphaFoldDB" id="A0A1X6Z9D7"/>
<dbReference type="PANTHER" id="PTHR31157">
    <property type="entry name" value="SCP DOMAIN-CONTAINING PROTEIN"/>
    <property type="match status" value="1"/>
</dbReference>
<dbReference type="Gene3D" id="3.40.33.10">
    <property type="entry name" value="CAP"/>
    <property type="match status" value="1"/>
</dbReference>
<gene>
    <name evidence="3" type="ORF">ROA7450_02133</name>
</gene>
<evidence type="ECO:0000313" key="4">
    <source>
        <dbReference type="Proteomes" id="UP000193061"/>
    </source>
</evidence>